<evidence type="ECO:0000256" key="1">
    <source>
        <dbReference type="SAM" id="Phobius"/>
    </source>
</evidence>
<evidence type="ECO:0000313" key="2">
    <source>
        <dbReference type="EMBL" id="AWH96323.1"/>
    </source>
</evidence>
<protein>
    <submittedName>
        <fullName evidence="2">Uncharacterized protein</fullName>
    </submittedName>
</protein>
<feature type="transmembrane region" description="Helical" evidence="1">
    <location>
        <begin position="43"/>
        <end position="62"/>
    </location>
</feature>
<dbReference type="KEGG" id="dpc:A6048_13400"/>
<dbReference type="InterPro" id="IPR046674">
    <property type="entry name" value="DUF6544"/>
</dbReference>
<name>A0AAD0JVI2_9ACTN</name>
<dbReference type="RefSeq" id="WP_107745958.1">
    <property type="nucleotide sequence ID" value="NZ_CP015453.1"/>
</dbReference>
<dbReference type="Pfam" id="PF20181">
    <property type="entry name" value="DUF6544"/>
    <property type="match status" value="1"/>
</dbReference>
<gene>
    <name evidence="2" type="ORF">A6048_13400</name>
</gene>
<feature type="transmembrane region" description="Helical" evidence="1">
    <location>
        <begin position="69"/>
        <end position="86"/>
    </location>
</feature>
<proteinExistence type="predicted"/>
<reference evidence="2 3" key="1">
    <citation type="submission" date="2016-04" db="EMBL/GenBank/DDBJ databases">
        <title>Complete genome sequence of the haloalkaliphilic hydrocarbon-degrading bacterium Dietzia psychralcaliphila ILA-1T, isolated from a drain of a fish product-processing plant.</title>
        <authorList>
            <person name="Zhao J."/>
            <person name="Hu B."/>
            <person name="Geng S."/>
            <person name="Nie Y."/>
            <person name="Tang Y."/>
        </authorList>
    </citation>
    <scope>NUCLEOTIDE SEQUENCE [LARGE SCALE GENOMIC DNA]</scope>
    <source>
        <strain evidence="2 3">ILA-1</strain>
    </source>
</reference>
<dbReference type="EMBL" id="CP015453">
    <property type="protein sequence ID" value="AWH96323.1"/>
    <property type="molecule type" value="Genomic_DNA"/>
</dbReference>
<evidence type="ECO:0000313" key="3">
    <source>
        <dbReference type="Proteomes" id="UP000244903"/>
    </source>
</evidence>
<feature type="transmembrane region" description="Helical" evidence="1">
    <location>
        <begin position="92"/>
        <end position="111"/>
    </location>
</feature>
<keyword evidence="1" id="KW-0812">Transmembrane</keyword>
<dbReference type="Proteomes" id="UP000244903">
    <property type="component" value="Chromosome"/>
</dbReference>
<sequence>MLTALRWIVVVVLVGHGLLHLPGAAKGFGWAEIAQLTQPIGPAGAALWLLAALLVLATAATLAVGARTWWWVLAAVAAVVSQAAIVTSWSDARAGTAVTVLLVIVAGYGFLAEGPTSFHAQWRDQATSAVRGQQADPPVLTEADLEVLPGPLATYVRRTGAVGMPRVVNVHAELRGRIRSGPESEWMPFTGEQFNTYGPRPQRVFLIDATRAGLPVTVLHSYADTAATMRGRLLSLVTVLDSAGPEMDRGETVTVFNDLVLLAPGALVDAPVEWTEVDRNRVRGVFTTGDQSVTADVIFDDSGDLVDFHSEDRLRASGDGSSFARQPWSTPMFGRRDFHGVRLPSVGEARWLDPETGEWFTYIELEFTDVAYNVQEADLG</sequence>
<keyword evidence="1" id="KW-1133">Transmembrane helix</keyword>
<keyword evidence="3" id="KW-1185">Reference proteome</keyword>
<accession>A0AAD0JVI2</accession>
<keyword evidence="1" id="KW-0472">Membrane</keyword>
<dbReference type="AlphaFoldDB" id="A0AAD0JVI2"/>
<organism evidence="2 3">
    <name type="scientific">Dietzia psychralcaliphila</name>
    <dbReference type="NCBI Taxonomy" id="139021"/>
    <lineage>
        <taxon>Bacteria</taxon>
        <taxon>Bacillati</taxon>
        <taxon>Actinomycetota</taxon>
        <taxon>Actinomycetes</taxon>
        <taxon>Mycobacteriales</taxon>
        <taxon>Dietziaceae</taxon>
        <taxon>Dietzia</taxon>
    </lineage>
</organism>